<evidence type="ECO:0000313" key="1">
    <source>
        <dbReference type="EMBL" id="BAC49134.1"/>
    </source>
</evidence>
<dbReference type="KEGG" id="bja:bsl3869"/>
<gene>
    <name evidence="1" type="ordered locus">bsl3869</name>
</gene>
<organism evidence="1 2">
    <name type="scientific">Bradyrhizobium diazoefficiens (strain JCM 10833 / BCRC 13528 / IAM 13628 / NBRC 14792 / USDA 110)</name>
    <dbReference type="NCBI Taxonomy" id="224911"/>
    <lineage>
        <taxon>Bacteria</taxon>
        <taxon>Pseudomonadati</taxon>
        <taxon>Pseudomonadota</taxon>
        <taxon>Alphaproteobacteria</taxon>
        <taxon>Hyphomicrobiales</taxon>
        <taxon>Nitrobacteraceae</taxon>
        <taxon>Bradyrhizobium</taxon>
    </lineage>
</organism>
<dbReference type="InParanoid" id="Q89NH1"/>
<keyword evidence="2" id="KW-1185">Reference proteome</keyword>
<dbReference type="AlphaFoldDB" id="Q89NH1"/>
<dbReference type="HOGENOM" id="CLU_2367268_0_0_5"/>
<dbReference type="Proteomes" id="UP000002526">
    <property type="component" value="Chromosome"/>
</dbReference>
<accession>Q89NH1</accession>
<sequence>MTSATVAAIATMLTLRTLERGVAGGALARIRSVGIVCNILFVADRNDFIQRQWVVRLLQQMAIAQQRAPRVDRALRAERRAHTRDDVAELASQNR</sequence>
<dbReference type="EMBL" id="BA000040">
    <property type="protein sequence ID" value="BAC49134.1"/>
    <property type="molecule type" value="Genomic_DNA"/>
</dbReference>
<evidence type="ECO:0000313" key="2">
    <source>
        <dbReference type="Proteomes" id="UP000002526"/>
    </source>
</evidence>
<name>Q89NH1_BRADU</name>
<protein>
    <submittedName>
        <fullName evidence="1">Bsl3869 protein</fullName>
    </submittedName>
</protein>
<proteinExistence type="predicted"/>
<dbReference type="EnsemblBacteria" id="BAC49134">
    <property type="protein sequence ID" value="BAC49134"/>
    <property type="gene ID" value="BAC49134"/>
</dbReference>
<reference evidence="2" key="1">
    <citation type="journal article" date="2002" name="DNA Res.">
        <title>Complete genomic sequence of nitrogen-fixing symbiotic bacterium Bradyrhizobium japonicum USDA110.</title>
        <authorList>
            <person name="Kaneko T."/>
            <person name="Nakamura Y."/>
            <person name="Sato S."/>
            <person name="Minamisawa K."/>
            <person name="Uchiumi T."/>
            <person name="Sasamoto S."/>
            <person name="Watanabe A."/>
            <person name="Idesawa K."/>
            <person name="Iriguchi M."/>
            <person name="Kawashima K."/>
            <person name="Kohara M."/>
            <person name="Matsumoto M."/>
            <person name="Shimpo S."/>
            <person name="Tsuruoka H."/>
            <person name="Wada T."/>
            <person name="Yamada M."/>
            <person name="Tabata S."/>
        </authorList>
    </citation>
    <scope>NUCLEOTIDE SEQUENCE [LARGE SCALE GENOMIC DNA]</scope>
    <source>
        <strain evidence="2">JCM 10833 / BCRC 13528 / IAM 13628 / NBRC 14792 / USDA 110</strain>
    </source>
</reference>